<accession>A0A1Y6BA89</accession>
<keyword evidence="5" id="KW-1185">Reference proteome</keyword>
<evidence type="ECO:0000259" key="3">
    <source>
        <dbReference type="SMART" id="SM00822"/>
    </source>
</evidence>
<dbReference type="AlphaFoldDB" id="A0A1Y6BA89"/>
<dbReference type="PANTHER" id="PTHR43669">
    <property type="entry name" value="5-KETO-D-GLUCONATE 5-REDUCTASE"/>
    <property type="match status" value="1"/>
</dbReference>
<comment type="similarity">
    <text evidence="1">Belongs to the short-chain dehydrogenases/reductases (SDR) family.</text>
</comment>
<dbReference type="PANTHER" id="PTHR43669:SF3">
    <property type="entry name" value="ALCOHOL DEHYDROGENASE, PUTATIVE (AFU_ORTHOLOGUE AFUA_3G03445)-RELATED"/>
    <property type="match status" value="1"/>
</dbReference>
<dbReference type="Proteomes" id="UP000192920">
    <property type="component" value="Unassembled WGS sequence"/>
</dbReference>
<dbReference type="Gene3D" id="3.40.50.720">
    <property type="entry name" value="NAD(P)-binding Rossmann-like Domain"/>
    <property type="match status" value="1"/>
</dbReference>
<dbReference type="RefSeq" id="WP_085274945.1">
    <property type="nucleotide sequence ID" value="NZ_FXAG01000002.1"/>
</dbReference>
<evidence type="ECO:0000313" key="4">
    <source>
        <dbReference type="EMBL" id="SME99193.1"/>
    </source>
</evidence>
<reference evidence="5" key="1">
    <citation type="submission" date="2017-04" db="EMBL/GenBank/DDBJ databases">
        <authorList>
            <person name="Varghese N."/>
            <person name="Submissions S."/>
        </authorList>
    </citation>
    <scope>NUCLEOTIDE SEQUENCE [LARGE SCALE GENOMIC DNA]</scope>
    <source>
        <strain evidence="5">DSM 22618</strain>
    </source>
</reference>
<evidence type="ECO:0000256" key="1">
    <source>
        <dbReference type="ARBA" id="ARBA00006484"/>
    </source>
</evidence>
<dbReference type="STRING" id="1123014.SAMN02745746_00591"/>
<dbReference type="PRINTS" id="PR00080">
    <property type="entry name" value="SDRFAMILY"/>
</dbReference>
<dbReference type="Pfam" id="PF13561">
    <property type="entry name" value="adh_short_C2"/>
    <property type="match status" value="1"/>
</dbReference>
<dbReference type="FunFam" id="3.40.50.720:FF:000084">
    <property type="entry name" value="Short-chain dehydrogenase reductase"/>
    <property type="match status" value="1"/>
</dbReference>
<dbReference type="SUPFAM" id="SSF51735">
    <property type="entry name" value="NAD(P)-binding Rossmann-fold domains"/>
    <property type="match status" value="1"/>
</dbReference>
<dbReference type="GO" id="GO:0016491">
    <property type="term" value="F:oxidoreductase activity"/>
    <property type="evidence" value="ECO:0007669"/>
    <property type="project" value="UniProtKB-KW"/>
</dbReference>
<name>A0A1Y6BA89_9NEIS</name>
<evidence type="ECO:0000256" key="2">
    <source>
        <dbReference type="ARBA" id="ARBA00023002"/>
    </source>
</evidence>
<dbReference type="CDD" id="cd05233">
    <property type="entry name" value="SDR_c"/>
    <property type="match status" value="1"/>
</dbReference>
<dbReference type="InterPro" id="IPR002347">
    <property type="entry name" value="SDR_fam"/>
</dbReference>
<feature type="domain" description="Ketoreductase" evidence="3">
    <location>
        <begin position="8"/>
        <end position="182"/>
    </location>
</feature>
<organism evidence="4 5">
    <name type="scientific">Pseudogulbenkiania subflava DSM 22618</name>
    <dbReference type="NCBI Taxonomy" id="1123014"/>
    <lineage>
        <taxon>Bacteria</taxon>
        <taxon>Pseudomonadati</taxon>
        <taxon>Pseudomonadota</taxon>
        <taxon>Betaproteobacteria</taxon>
        <taxon>Neisseriales</taxon>
        <taxon>Chromobacteriaceae</taxon>
        <taxon>Pseudogulbenkiania</taxon>
    </lineage>
</organism>
<dbReference type="SMART" id="SM00822">
    <property type="entry name" value="PKS_KR"/>
    <property type="match status" value="1"/>
</dbReference>
<evidence type="ECO:0000313" key="5">
    <source>
        <dbReference type="Proteomes" id="UP000192920"/>
    </source>
</evidence>
<protein>
    <submittedName>
        <fullName evidence="4">NAD(P)-dependent dehydrogenase, short-chain alcohol dehydrogenase family</fullName>
    </submittedName>
</protein>
<keyword evidence="2" id="KW-0560">Oxidoreductase</keyword>
<proteinExistence type="inferred from homology"/>
<dbReference type="PRINTS" id="PR00081">
    <property type="entry name" value="GDHRDH"/>
</dbReference>
<dbReference type="InterPro" id="IPR057326">
    <property type="entry name" value="KR_dom"/>
</dbReference>
<dbReference type="EMBL" id="FXAG01000002">
    <property type="protein sequence ID" value="SME99193.1"/>
    <property type="molecule type" value="Genomic_DNA"/>
</dbReference>
<sequence length="250" mass="26040">MQHRLQGKVAVVTGASSGIGRAIVTRYVAEGARVVAFARNAEALAELAAAHPGQVVAVAGDVTRQEDLQRLVEETARQVGKIDILVPNAGIARVVPFADSSAEAFNTQFSVNLFGAAETARLFLPHIRPGGTIQFITTFLTQVGFPGLAIYSASKAALKSLSQTLAAELAPRGIRVNCIAPGPIGTPLWGTVGLPPEVLGQVAEQVTARLIPGEFGQPDDIAETSVFLASDAAKNIYGQEIVVDGGYTIG</sequence>
<gene>
    <name evidence="4" type="ORF">SAMN02745746_00591</name>
</gene>
<dbReference type="InterPro" id="IPR036291">
    <property type="entry name" value="NAD(P)-bd_dom_sf"/>
</dbReference>